<gene>
    <name evidence="1" type="ORF">TNCT_668031</name>
</gene>
<dbReference type="EMBL" id="BMAO01027471">
    <property type="protein sequence ID" value="GFR17206.1"/>
    <property type="molecule type" value="Genomic_DNA"/>
</dbReference>
<accession>A0A8X6H4N0</accession>
<protein>
    <submittedName>
        <fullName evidence="1">Uncharacterized protein</fullName>
    </submittedName>
</protein>
<organism evidence="1 2">
    <name type="scientific">Trichonephila clavata</name>
    <name type="common">Joro spider</name>
    <name type="synonym">Nephila clavata</name>
    <dbReference type="NCBI Taxonomy" id="2740835"/>
    <lineage>
        <taxon>Eukaryota</taxon>
        <taxon>Metazoa</taxon>
        <taxon>Ecdysozoa</taxon>
        <taxon>Arthropoda</taxon>
        <taxon>Chelicerata</taxon>
        <taxon>Arachnida</taxon>
        <taxon>Araneae</taxon>
        <taxon>Araneomorphae</taxon>
        <taxon>Entelegynae</taxon>
        <taxon>Araneoidea</taxon>
        <taxon>Nephilidae</taxon>
        <taxon>Trichonephila</taxon>
    </lineage>
</organism>
<keyword evidence="2" id="KW-1185">Reference proteome</keyword>
<name>A0A8X6H4N0_TRICU</name>
<evidence type="ECO:0000313" key="1">
    <source>
        <dbReference type="EMBL" id="GFR17206.1"/>
    </source>
</evidence>
<dbReference type="AlphaFoldDB" id="A0A8X6H4N0"/>
<comment type="caution">
    <text evidence="1">The sequence shown here is derived from an EMBL/GenBank/DDBJ whole genome shotgun (WGS) entry which is preliminary data.</text>
</comment>
<proteinExistence type="predicted"/>
<sequence>MNRKICDSVSPDLIIPTTAELPPPPPNFLPGIKRPSFPVPALKKRLHLCRLSPGVPVGARHILRPVRIRGVPPPLVPRVGRLGRSAIQP</sequence>
<evidence type="ECO:0000313" key="2">
    <source>
        <dbReference type="Proteomes" id="UP000887116"/>
    </source>
</evidence>
<dbReference type="Proteomes" id="UP000887116">
    <property type="component" value="Unassembled WGS sequence"/>
</dbReference>
<reference evidence="1" key="1">
    <citation type="submission" date="2020-07" db="EMBL/GenBank/DDBJ databases">
        <title>Multicomponent nature underlies the extraordinary mechanical properties of spider dragline silk.</title>
        <authorList>
            <person name="Kono N."/>
            <person name="Nakamura H."/>
            <person name="Mori M."/>
            <person name="Yoshida Y."/>
            <person name="Ohtoshi R."/>
            <person name="Malay A.D."/>
            <person name="Moran D.A.P."/>
            <person name="Tomita M."/>
            <person name="Numata K."/>
            <person name="Arakawa K."/>
        </authorList>
    </citation>
    <scope>NUCLEOTIDE SEQUENCE</scope>
</reference>